<dbReference type="AlphaFoldDB" id="A0A8S2X1Z6"/>
<gene>
    <name evidence="1" type="ORF">TMI583_LOCUS46760</name>
</gene>
<comment type="caution">
    <text evidence="1">The sequence shown here is derived from an EMBL/GenBank/DDBJ whole genome shotgun (WGS) entry which is preliminary data.</text>
</comment>
<name>A0A8S2X1Z6_9BILA</name>
<proteinExistence type="predicted"/>
<sequence length="44" mass="5132">NKNGEKEIWPIRTIQISFTPIRDVKFLNESDSFVMTVSGMAKRF</sequence>
<organism evidence="1 2">
    <name type="scientific">Didymodactylos carnosus</name>
    <dbReference type="NCBI Taxonomy" id="1234261"/>
    <lineage>
        <taxon>Eukaryota</taxon>
        <taxon>Metazoa</taxon>
        <taxon>Spiralia</taxon>
        <taxon>Gnathifera</taxon>
        <taxon>Rotifera</taxon>
        <taxon>Eurotatoria</taxon>
        <taxon>Bdelloidea</taxon>
        <taxon>Philodinida</taxon>
        <taxon>Philodinidae</taxon>
        <taxon>Didymodactylos</taxon>
    </lineage>
</organism>
<reference evidence="1" key="1">
    <citation type="submission" date="2021-02" db="EMBL/GenBank/DDBJ databases">
        <authorList>
            <person name="Nowell W R."/>
        </authorList>
    </citation>
    <scope>NUCLEOTIDE SEQUENCE</scope>
</reference>
<protein>
    <submittedName>
        <fullName evidence="1">Uncharacterized protein</fullName>
    </submittedName>
</protein>
<feature type="non-terminal residue" evidence="1">
    <location>
        <position position="44"/>
    </location>
</feature>
<feature type="non-terminal residue" evidence="1">
    <location>
        <position position="1"/>
    </location>
</feature>
<accession>A0A8S2X1Z6</accession>
<dbReference type="EMBL" id="CAJOBA010088103">
    <property type="protein sequence ID" value="CAF4472429.1"/>
    <property type="molecule type" value="Genomic_DNA"/>
</dbReference>
<evidence type="ECO:0000313" key="1">
    <source>
        <dbReference type="EMBL" id="CAF4472429.1"/>
    </source>
</evidence>
<dbReference type="Proteomes" id="UP000682733">
    <property type="component" value="Unassembled WGS sequence"/>
</dbReference>
<evidence type="ECO:0000313" key="2">
    <source>
        <dbReference type="Proteomes" id="UP000682733"/>
    </source>
</evidence>